<accession>A0A1B1UC04</accession>
<dbReference type="PANTHER" id="PTHR19372:SF7">
    <property type="entry name" value="SULFITE OXIDASE, MITOCHONDRIAL"/>
    <property type="match status" value="1"/>
</dbReference>
<dbReference type="InterPro" id="IPR014756">
    <property type="entry name" value="Ig_E-set"/>
</dbReference>
<dbReference type="Gene3D" id="3.90.420.10">
    <property type="entry name" value="Oxidoreductase, molybdopterin-binding domain"/>
    <property type="match status" value="1"/>
</dbReference>
<dbReference type="PRINTS" id="PR00407">
    <property type="entry name" value="EUMOPTERIN"/>
</dbReference>
<dbReference type="EMBL" id="CP016428">
    <property type="protein sequence ID" value="ANW00295.1"/>
    <property type="molecule type" value="Genomic_DNA"/>
</dbReference>
<dbReference type="PROSITE" id="PS51318">
    <property type="entry name" value="TAT"/>
    <property type="match status" value="1"/>
</dbReference>
<dbReference type="STRING" id="1274631.LMTR13_09055"/>
<evidence type="ECO:0000256" key="1">
    <source>
        <dbReference type="ARBA" id="ARBA00001924"/>
    </source>
</evidence>
<feature type="domain" description="Moybdenum cofactor oxidoreductase dimerisation" evidence="6">
    <location>
        <begin position="285"/>
        <end position="395"/>
    </location>
</feature>
<dbReference type="InterPro" id="IPR005066">
    <property type="entry name" value="MoCF_OxRdtse_dimer"/>
</dbReference>
<evidence type="ECO:0000256" key="2">
    <source>
        <dbReference type="ARBA" id="ARBA00022505"/>
    </source>
</evidence>
<keyword evidence="3" id="KW-0479">Metal-binding</keyword>
<evidence type="ECO:0000256" key="4">
    <source>
        <dbReference type="ARBA" id="ARBA00023002"/>
    </source>
</evidence>
<sequence>MSLSRRRMLASGAALAIGGLSSTKSIEAKAGTIPPDVPEWMHEQGRPILSPAYGLPSKFEKDVVRRIREPRATDTEAFSVTPLQNLHGIITPNGLVFERHHAGVPEIAPDQHRLLIHGLVDRPLILTMNDLLRFPAVTRIHFLECSGNSSTEWRKSGYHSVQRTHGLLSCCEWTGVPLSTVLGEVGLKPDAKWILAEGADAAAMTRSVPIEKALDDALLVYAQNGEMLRPEQGYPVRLFLPGFEGNMSVKWLRRLKIGDRPWHTREETARYTNLLANGKAYQFAFEMDVKSVVTFPNADRSFKAPGAYEISGIAWSGRGHVTRVDVSVDGGATWHRARLQEPVLDKCLTRFRLPFNWQGQPLEIQSRAYDDKGWMQPTRSSLIAARGTNPRYHFNAIQGWKVAADGVVTNAST</sequence>
<dbReference type="SUPFAM" id="SSF56524">
    <property type="entry name" value="Oxidoreductase molybdopterin-binding domain"/>
    <property type="match status" value="1"/>
</dbReference>
<dbReference type="Proteomes" id="UP000092839">
    <property type="component" value="Chromosome"/>
</dbReference>
<dbReference type="AlphaFoldDB" id="A0A1B1UC04"/>
<reference evidence="7 8" key="1">
    <citation type="submission" date="2016-07" db="EMBL/GenBank/DDBJ databases">
        <title>Complete genome sequence of Bradyrhizobium icense LMTR 13T, a potential inoculant strain isolated from lima bean (Phaseolus lunatus) in Peru.</title>
        <authorList>
            <person name="Ormeno-Orrillo E."/>
            <person name="Duran D."/>
            <person name="Rogel M.A."/>
            <person name="Rey L."/>
            <person name="Imperial J."/>
            <person name="Ruiz-Argueso T."/>
            <person name="Martinez-Romero E."/>
        </authorList>
    </citation>
    <scope>NUCLEOTIDE SEQUENCE [LARGE SCALE GENOMIC DNA]</scope>
    <source>
        <strain evidence="7 8">LMTR 13</strain>
    </source>
</reference>
<keyword evidence="2" id="KW-0500">Molybdenum</keyword>
<feature type="domain" description="Oxidoreductase molybdopterin-binding" evidence="5">
    <location>
        <begin position="101"/>
        <end position="262"/>
    </location>
</feature>
<dbReference type="PANTHER" id="PTHR19372">
    <property type="entry name" value="SULFITE REDUCTASE"/>
    <property type="match status" value="1"/>
</dbReference>
<dbReference type="SUPFAM" id="SSF81296">
    <property type="entry name" value="E set domains"/>
    <property type="match status" value="1"/>
</dbReference>
<dbReference type="InterPro" id="IPR030835">
    <property type="entry name" value="Sulfite_DH_SoxC"/>
</dbReference>
<evidence type="ECO:0000313" key="7">
    <source>
        <dbReference type="EMBL" id="ANW00295.1"/>
    </source>
</evidence>
<dbReference type="InterPro" id="IPR006311">
    <property type="entry name" value="TAT_signal"/>
</dbReference>
<dbReference type="InterPro" id="IPR036374">
    <property type="entry name" value="OxRdtase_Mopterin-bd_sf"/>
</dbReference>
<dbReference type="Pfam" id="PF00174">
    <property type="entry name" value="Oxidored_molyb"/>
    <property type="match status" value="1"/>
</dbReference>
<dbReference type="Pfam" id="PF03404">
    <property type="entry name" value="Mo-co_dimer"/>
    <property type="match status" value="1"/>
</dbReference>
<gene>
    <name evidence="7" type="ORF">LMTR13_09055</name>
</gene>
<keyword evidence="4" id="KW-0560">Oxidoreductase</keyword>
<dbReference type="GO" id="GO:0030151">
    <property type="term" value="F:molybdenum ion binding"/>
    <property type="evidence" value="ECO:0007669"/>
    <property type="project" value="InterPro"/>
</dbReference>
<dbReference type="NCBIfam" id="TIGR04555">
    <property type="entry name" value="sulfite_DH_soxC"/>
    <property type="match status" value="1"/>
</dbReference>
<dbReference type="InterPro" id="IPR000572">
    <property type="entry name" value="OxRdtase_Mopterin-bd_dom"/>
</dbReference>
<organism evidence="7 8">
    <name type="scientific">Bradyrhizobium icense</name>
    <dbReference type="NCBI Taxonomy" id="1274631"/>
    <lineage>
        <taxon>Bacteria</taxon>
        <taxon>Pseudomonadati</taxon>
        <taxon>Pseudomonadota</taxon>
        <taxon>Alphaproteobacteria</taxon>
        <taxon>Hyphomicrobiales</taxon>
        <taxon>Nitrobacteraceae</taxon>
        <taxon>Bradyrhizobium</taxon>
    </lineage>
</organism>
<evidence type="ECO:0000256" key="3">
    <source>
        <dbReference type="ARBA" id="ARBA00022723"/>
    </source>
</evidence>
<protein>
    <submittedName>
        <fullName evidence="7">Sulfite dehydrogenase</fullName>
    </submittedName>
</protein>
<proteinExistence type="predicted"/>
<dbReference type="FunFam" id="3.90.420.10:FF:000006">
    <property type="entry name" value="Sulfur dehydrogenase subunit SoxC"/>
    <property type="match status" value="1"/>
</dbReference>
<dbReference type="FunFam" id="2.60.40.650:FF:000004">
    <property type="entry name" value="Sulfite oxidase, putative"/>
    <property type="match status" value="1"/>
</dbReference>
<dbReference type="GO" id="GO:0043546">
    <property type="term" value="F:molybdopterin cofactor binding"/>
    <property type="evidence" value="ECO:0007669"/>
    <property type="project" value="TreeGrafter"/>
</dbReference>
<dbReference type="GO" id="GO:0008482">
    <property type="term" value="F:sulfite oxidase activity"/>
    <property type="evidence" value="ECO:0007669"/>
    <property type="project" value="TreeGrafter"/>
</dbReference>
<dbReference type="InterPro" id="IPR008335">
    <property type="entry name" value="Mopterin_OxRdtase_euk"/>
</dbReference>
<name>A0A1B1UC04_9BRAD</name>
<evidence type="ECO:0000259" key="5">
    <source>
        <dbReference type="Pfam" id="PF00174"/>
    </source>
</evidence>
<dbReference type="KEGG" id="bic:LMTR13_09055"/>
<evidence type="ECO:0000313" key="8">
    <source>
        <dbReference type="Proteomes" id="UP000092839"/>
    </source>
</evidence>
<dbReference type="RefSeq" id="WP_065727576.1">
    <property type="nucleotide sequence ID" value="NZ_CP016428.1"/>
</dbReference>
<dbReference type="OrthoDB" id="9778777at2"/>
<comment type="cofactor">
    <cofactor evidence="1">
        <name>Mo-molybdopterin</name>
        <dbReference type="ChEBI" id="CHEBI:71302"/>
    </cofactor>
</comment>
<evidence type="ECO:0000259" key="6">
    <source>
        <dbReference type="Pfam" id="PF03404"/>
    </source>
</evidence>
<dbReference type="GO" id="GO:0020037">
    <property type="term" value="F:heme binding"/>
    <property type="evidence" value="ECO:0007669"/>
    <property type="project" value="TreeGrafter"/>
</dbReference>
<keyword evidence="8" id="KW-1185">Reference proteome</keyword>
<dbReference type="Gene3D" id="2.60.40.650">
    <property type="match status" value="1"/>
</dbReference>
<dbReference type="GO" id="GO:0006790">
    <property type="term" value="P:sulfur compound metabolic process"/>
    <property type="evidence" value="ECO:0007669"/>
    <property type="project" value="TreeGrafter"/>
</dbReference>